<dbReference type="EMBL" id="JANEYF010005580">
    <property type="protein sequence ID" value="KAJ8927613.1"/>
    <property type="molecule type" value="Genomic_DNA"/>
</dbReference>
<dbReference type="PANTHER" id="PTHR12247">
    <property type="entry name" value="POLYCOMB GROUP PROTEIN"/>
    <property type="match status" value="1"/>
</dbReference>
<evidence type="ECO:0000256" key="5">
    <source>
        <dbReference type="PROSITE-ProRule" id="PRU00459"/>
    </source>
</evidence>
<dbReference type="InterPro" id="IPR004092">
    <property type="entry name" value="Mbt"/>
</dbReference>
<organism evidence="8 9">
    <name type="scientific">Rhamnusium bicolor</name>
    <dbReference type="NCBI Taxonomy" id="1586634"/>
    <lineage>
        <taxon>Eukaryota</taxon>
        <taxon>Metazoa</taxon>
        <taxon>Ecdysozoa</taxon>
        <taxon>Arthropoda</taxon>
        <taxon>Hexapoda</taxon>
        <taxon>Insecta</taxon>
        <taxon>Pterygota</taxon>
        <taxon>Neoptera</taxon>
        <taxon>Endopterygota</taxon>
        <taxon>Coleoptera</taxon>
        <taxon>Polyphaga</taxon>
        <taxon>Cucujiformia</taxon>
        <taxon>Chrysomeloidea</taxon>
        <taxon>Cerambycidae</taxon>
        <taxon>Lepturinae</taxon>
        <taxon>Rhagiini</taxon>
        <taxon>Rhamnusium</taxon>
    </lineage>
</organism>
<sequence length="548" mass="61059">MNASSWPMFLLKTLNGAEMAPSKIFQKEPVGPRTNLFQIGQKLEAVDKKNPQLICCATVGAVKNDQIHVTFDGWRGAFDYWCKYDSRDIFPVGWCAKSGHPMQPPGQKNNSGANRGPLIDAIQLPSNIEDTTPAALAKKLVNQILIASHKSETILARLGALRGEEMVITHDGNTYTIKLPQLAKASDLGNVFQIVSQVLGCCHNLFGLEQVVKDCPECDIKTAPSPAKRKLPEQEAATSTTPAEPSNLAESPIASLSKIPTQEWGIEEVIQFIDSTDPCLGVHADLFRKHMEEKIIVLQKNNTLLKDKIAYLNKEMAIINKSNSALETKHVVQKGTSTKTVSEERNHKKPEDININLNKFSNKKPDQKIQESNLRIMESNQTQIMQEIINLGPITSNMQHFNNQTISSSSKKNPQNERQGDYTYKQALITGKKQNKNEQVTGNNKRIKRGEINFGTAETKNGDNDFMGKESNKKIDTKCDIDSSETSYLTDSELAFIQINNKYCTEIDGKAFLLLNSDMMMKYMGLKLGPALKICNLVSRLKGRRHAL</sequence>
<comment type="caution">
    <text evidence="8">The sequence shown here is derived from an EMBL/GenBank/DDBJ whole genome shotgun (WGS) entry which is preliminary data.</text>
</comment>
<feature type="repeat" description="MBT" evidence="5">
    <location>
        <begin position="4"/>
        <end position="105"/>
    </location>
</feature>
<dbReference type="Pfam" id="PF02820">
    <property type="entry name" value="MBT"/>
    <property type="match status" value="1"/>
</dbReference>
<dbReference type="CDD" id="cd20110">
    <property type="entry name" value="MBT_dScm_rpt2"/>
    <property type="match status" value="1"/>
</dbReference>
<evidence type="ECO:0000256" key="2">
    <source>
        <dbReference type="ARBA" id="ARBA00022491"/>
    </source>
</evidence>
<dbReference type="AlphaFoldDB" id="A0AAV8WMG8"/>
<accession>A0AAV8WMG8</accession>
<name>A0AAV8WMG8_9CUCU</name>
<comment type="subcellular location">
    <subcellularLocation>
        <location evidence="1">Nucleus</location>
    </subcellularLocation>
</comment>
<dbReference type="SUPFAM" id="SSF47769">
    <property type="entry name" value="SAM/Pointed domain"/>
    <property type="match status" value="1"/>
</dbReference>
<evidence type="ECO:0000256" key="4">
    <source>
        <dbReference type="ARBA" id="ARBA00023242"/>
    </source>
</evidence>
<dbReference type="Gene3D" id="1.10.150.50">
    <property type="entry name" value="Transcription Factor, Ets-1"/>
    <property type="match status" value="1"/>
</dbReference>
<dbReference type="InterPro" id="IPR050548">
    <property type="entry name" value="PcG_chromatin_remod_factors"/>
</dbReference>
<dbReference type="SUPFAM" id="SSF63748">
    <property type="entry name" value="Tudor/PWWP/MBT"/>
    <property type="match status" value="1"/>
</dbReference>
<evidence type="ECO:0000259" key="7">
    <source>
        <dbReference type="Pfam" id="PF12140"/>
    </source>
</evidence>
<keyword evidence="9" id="KW-1185">Reference proteome</keyword>
<keyword evidence="2" id="KW-0678">Repressor</keyword>
<dbReference type="InterPro" id="IPR013761">
    <property type="entry name" value="SAM/pointed_sf"/>
</dbReference>
<dbReference type="InterPro" id="IPR021987">
    <property type="entry name" value="SLED"/>
</dbReference>
<dbReference type="SMART" id="SM00561">
    <property type="entry name" value="MBT"/>
    <property type="match status" value="1"/>
</dbReference>
<dbReference type="Gene3D" id="2.30.30.140">
    <property type="match status" value="1"/>
</dbReference>
<dbReference type="Gene3D" id="3.90.1150.190">
    <property type="entry name" value="SLED domain"/>
    <property type="match status" value="1"/>
</dbReference>
<dbReference type="GO" id="GO:0045892">
    <property type="term" value="P:negative regulation of DNA-templated transcription"/>
    <property type="evidence" value="ECO:0007669"/>
    <property type="project" value="TreeGrafter"/>
</dbReference>
<evidence type="ECO:0000256" key="6">
    <source>
        <dbReference type="SAM" id="MobiDB-lite"/>
    </source>
</evidence>
<protein>
    <recommendedName>
        <fullName evidence="7">SLED domain-containing protein</fullName>
    </recommendedName>
</protein>
<gene>
    <name evidence="8" type="ORF">NQ314_019891</name>
</gene>
<evidence type="ECO:0000256" key="1">
    <source>
        <dbReference type="ARBA" id="ARBA00004123"/>
    </source>
</evidence>
<feature type="domain" description="SLED" evidence="7">
    <location>
        <begin position="110"/>
        <end position="207"/>
    </location>
</feature>
<evidence type="ECO:0000313" key="8">
    <source>
        <dbReference type="EMBL" id="KAJ8927613.1"/>
    </source>
</evidence>
<evidence type="ECO:0000256" key="3">
    <source>
        <dbReference type="ARBA" id="ARBA00022737"/>
    </source>
</evidence>
<dbReference type="Proteomes" id="UP001162156">
    <property type="component" value="Unassembled WGS sequence"/>
</dbReference>
<feature type="region of interest" description="Disordered" evidence="6">
    <location>
        <begin position="223"/>
        <end position="254"/>
    </location>
</feature>
<dbReference type="Pfam" id="PF12140">
    <property type="entry name" value="SLED"/>
    <property type="match status" value="1"/>
</dbReference>
<dbReference type="PANTHER" id="PTHR12247:SF132">
    <property type="entry name" value="POLYCOMB PROTEIN SCM"/>
    <property type="match status" value="1"/>
</dbReference>
<dbReference type="PROSITE" id="PS51079">
    <property type="entry name" value="MBT"/>
    <property type="match status" value="1"/>
</dbReference>
<dbReference type="GO" id="GO:0042393">
    <property type="term" value="F:histone binding"/>
    <property type="evidence" value="ECO:0007669"/>
    <property type="project" value="TreeGrafter"/>
</dbReference>
<dbReference type="GO" id="GO:0003682">
    <property type="term" value="F:chromatin binding"/>
    <property type="evidence" value="ECO:0007669"/>
    <property type="project" value="TreeGrafter"/>
</dbReference>
<keyword evidence="4" id="KW-0539">Nucleus</keyword>
<reference evidence="8" key="1">
    <citation type="journal article" date="2023" name="Insect Mol. Biol.">
        <title>Genome sequencing provides insights into the evolution of gene families encoding plant cell wall-degrading enzymes in longhorned beetles.</title>
        <authorList>
            <person name="Shin N.R."/>
            <person name="Okamura Y."/>
            <person name="Kirsch R."/>
            <person name="Pauchet Y."/>
        </authorList>
    </citation>
    <scope>NUCLEOTIDE SEQUENCE</scope>
    <source>
        <strain evidence="8">RBIC_L_NR</strain>
    </source>
</reference>
<dbReference type="InterPro" id="IPR038348">
    <property type="entry name" value="SLED_sf"/>
</dbReference>
<dbReference type="GO" id="GO:0005634">
    <property type="term" value="C:nucleus"/>
    <property type="evidence" value="ECO:0007669"/>
    <property type="project" value="UniProtKB-SubCell"/>
</dbReference>
<keyword evidence="3" id="KW-0677">Repeat</keyword>
<evidence type="ECO:0000313" key="9">
    <source>
        <dbReference type="Proteomes" id="UP001162156"/>
    </source>
</evidence>
<proteinExistence type="predicted"/>